<keyword evidence="8" id="KW-1185">Reference proteome</keyword>
<organism evidence="7 8">
    <name type="scientific">Tetradesmus obliquus</name>
    <name type="common">Green alga</name>
    <name type="synonym">Acutodesmus obliquus</name>
    <dbReference type="NCBI Taxonomy" id="3088"/>
    <lineage>
        <taxon>Eukaryota</taxon>
        <taxon>Viridiplantae</taxon>
        <taxon>Chlorophyta</taxon>
        <taxon>core chlorophytes</taxon>
        <taxon>Chlorophyceae</taxon>
        <taxon>CS clade</taxon>
        <taxon>Sphaeropleales</taxon>
        <taxon>Scenedesmaceae</taxon>
        <taxon>Tetradesmus</taxon>
    </lineage>
</organism>
<evidence type="ECO:0000313" key="7">
    <source>
        <dbReference type="EMBL" id="SZX78847.1"/>
    </source>
</evidence>
<keyword evidence="3" id="KW-0677">Repeat</keyword>
<dbReference type="STRING" id="3088.A0A383WN33"/>
<feature type="compositionally biased region" description="Polar residues" evidence="6">
    <location>
        <begin position="508"/>
        <end position="524"/>
    </location>
</feature>
<dbReference type="Proteomes" id="UP000256970">
    <property type="component" value="Unassembled WGS sequence"/>
</dbReference>
<feature type="compositionally biased region" description="Low complexity" evidence="6">
    <location>
        <begin position="480"/>
        <end position="495"/>
    </location>
</feature>
<dbReference type="Pfam" id="PF14580">
    <property type="entry name" value="LRR_9"/>
    <property type="match status" value="1"/>
</dbReference>
<dbReference type="SUPFAM" id="SSF52075">
    <property type="entry name" value="Outer arm dynein light chain 1"/>
    <property type="match status" value="1"/>
</dbReference>
<feature type="region of interest" description="Disordered" evidence="6">
    <location>
        <begin position="313"/>
        <end position="354"/>
    </location>
</feature>
<protein>
    <recommendedName>
        <fullName evidence="9">Dynein assembly factor 1, axonemal homolog</fullName>
    </recommendedName>
</protein>
<name>A0A383WN33_TETOB</name>
<dbReference type="InterPro" id="IPR050576">
    <property type="entry name" value="Cilia_flagella_integrity"/>
</dbReference>
<feature type="region of interest" description="Disordered" evidence="6">
    <location>
        <begin position="272"/>
        <end position="295"/>
    </location>
</feature>
<proteinExistence type="predicted"/>
<accession>A0A383WN33</accession>
<feature type="compositionally biased region" description="Low complexity" evidence="6">
    <location>
        <begin position="280"/>
        <end position="294"/>
    </location>
</feature>
<feature type="compositionally biased region" description="Low complexity" evidence="6">
    <location>
        <begin position="327"/>
        <end position="337"/>
    </location>
</feature>
<gene>
    <name evidence="7" type="ORF">BQ4739_LOCUS19153</name>
</gene>
<dbReference type="InterPro" id="IPR001611">
    <property type="entry name" value="Leu-rich_rpt"/>
</dbReference>
<evidence type="ECO:0000313" key="8">
    <source>
        <dbReference type="Proteomes" id="UP000256970"/>
    </source>
</evidence>
<evidence type="ECO:0000256" key="3">
    <source>
        <dbReference type="ARBA" id="ARBA00022737"/>
    </source>
</evidence>
<sequence length="574" mass="61205">MEMTKSALRDLCTQHKLYRTPHLNDKLYLHFKGFTHIANLEEYINLKALFLESNALQSLDGLPRLEQLKCLYVQQNCLRSLSGLQQLPSLDTLNISSNGLDSLEHLQDCPLLSTLTAEHNHLSTLQGLAPLLQCTNLHTLDLQQNNIEDPAVVDAIIAHLPQLRCLYLKGNPVVSSIKSYRKVIISRCPNLTYLDDRPVQEEERRCCEAWAVGGMDAERNERVRIKEEAAARDRRNFEWMQQLRREGFRKRRAMLGLPDGDTDPFMDTLAQDEASRDQHGSGSDSDSGSEFEFPQEPPELLAARQQLAAYTARPDEEEPAEMARTRQQLAQQGQAIQEGSWSGADAPASGAGNDDTIYLESVRAAQRELDAAGGAAPAPIRTATGGGSAGIAPVVAGTGLQAARLGPDFGRLRAATQAALAAAGLSEVADGPAAARGELMFADGSSSDSADSSSDVAYPGQQHSAEQQAAEPPEELCKIGSWSSGSGDAGSADADAAVEEAALDSRQPRGSGTGSQAGTEGNCNSDDEDSSAAVVSPDDVVVLAEPSAVQTAGLEAAAAVESAGLAANSLYELD</sequence>
<feature type="region of interest" description="Disordered" evidence="6">
    <location>
        <begin position="442"/>
        <end position="536"/>
    </location>
</feature>
<evidence type="ECO:0000256" key="2">
    <source>
        <dbReference type="ARBA" id="ARBA00022614"/>
    </source>
</evidence>
<keyword evidence="4" id="KW-0969">Cilium</keyword>
<evidence type="ECO:0000256" key="1">
    <source>
        <dbReference type="ARBA" id="ARBA00004430"/>
    </source>
</evidence>
<dbReference type="PANTHER" id="PTHR45973">
    <property type="entry name" value="PROTEIN PHOSPHATASE 1 REGULATORY SUBUNIT SDS22-RELATED"/>
    <property type="match status" value="1"/>
</dbReference>
<dbReference type="InterPro" id="IPR032675">
    <property type="entry name" value="LRR_dom_sf"/>
</dbReference>
<dbReference type="EMBL" id="FNXT01001343">
    <property type="protein sequence ID" value="SZX78847.1"/>
    <property type="molecule type" value="Genomic_DNA"/>
</dbReference>
<dbReference type="Gene3D" id="3.80.10.10">
    <property type="entry name" value="Ribonuclease Inhibitor"/>
    <property type="match status" value="2"/>
</dbReference>
<comment type="subcellular location">
    <subcellularLocation>
        <location evidence="1">Cytoplasm</location>
        <location evidence="1">Cytoskeleton</location>
        <location evidence="1">Cilium axoneme</location>
    </subcellularLocation>
</comment>
<evidence type="ECO:0000256" key="5">
    <source>
        <dbReference type="ARBA" id="ARBA00023273"/>
    </source>
</evidence>
<dbReference type="PROSITE" id="PS51450">
    <property type="entry name" value="LRR"/>
    <property type="match status" value="3"/>
</dbReference>
<dbReference type="AlphaFoldDB" id="A0A383WN33"/>
<dbReference type="PANTHER" id="PTHR45973:SF9">
    <property type="entry name" value="LEUCINE-RICH REPEAT-CONTAINING PROTEIN 46"/>
    <property type="match status" value="1"/>
</dbReference>
<evidence type="ECO:0008006" key="9">
    <source>
        <dbReference type="Google" id="ProtNLM"/>
    </source>
</evidence>
<dbReference type="GO" id="GO:0005930">
    <property type="term" value="C:axoneme"/>
    <property type="evidence" value="ECO:0007669"/>
    <property type="project" value="UniProtKB-SubCell"/>
</dbReference>
<feature type="compositionally biased region" description="Low complexity" evidence="6">
    <location>
        <begin position="442"/>
        <end position="455"/>
    </location>
</feature>
<evidence type="ECO:0000256" key="6">
    <source>
        <dbReference type="SAM" id="MobiDB-lite"/>
    </source>
</evidence>
<evidence type="ECO:0000256" key="4">
    <source>
        <dbReference type="ARBA" id="ARBA00023069"/>
    </source>
</evidence>
<keyword evidence="5" id="KW-0966">Cell projection</keyword>
<reference evidence="7 8" key="1">
    <citation type="submission" date="2016-10" db="EMBL/GenBank/DDBJ databases">
        <authorList>
            <person name="Cai Z."/>
        </authorList>
    </citation>
    <scope>NUCLEOTIDE SEQUENCE [LARGE SCALE GENOMIC DNA]</scope>
</reference>
<keyword evidence="2" id="KW-0433">Leucine-rich repeat</keyword>